<organism evidence="6">
    <name type="scientific">Aureococcus anophagefferens</name>
    <name type="common">Harmful bloom alga</name>
    <dbReference type="NCBI Taxonomy" id="44056"/>
    <lineage>
        <taxon>Eukaryota</taxon>
        <taxon>Sar</taxon>
        <taxon>Stramenopiles</taxon>
        <taxon>Ochrophyta</taxon>
        <taxon>Pelagophyceae</taxon>
        <taxon>Pelagomonadales</taxon>
        <taxon>Pelagomonadaceae</taxon>
        <taxon>Aureococcus</taxon>
    </lineage>
</organism>
<feature type="compositionally biased region" description="Basic residues" evidence="3">
    <location>
        <begin position="111"/>
        <end position="122"/>
    </location>
</feature>
<dbReference type="RefSeq" id="XP_009038016.1">
    <property type="nucleotide sequence ID" value="XM_009039768.1"/>
</dbReference>
<dbReference type="OrthoDB" id="40166at2759"/>
<keyword evidence="2" id="KW-0808">Transferase</keyword>
<accession>F0YCF0</accession>
<dbReference type="PANTHER" id="PTHR11783">
    <property type="entry name" value="SULFOTRANSFERASE SULT"/>
    <property type="match status" value="1"/>
</dbReference>
<evidence type="ECO:0000313" key="5">
    <source>
        <dbReference type="EMBL" id="EGB07398.1"/>
    </source>
</evidence>
<feature type="domain" description="Sulfotransferase" evidence="4">
    <location>
        <begin position="133"/>
        <end position="286"/>
    </location>
</feature>
<sequence>MHAAKPVHSLLKLDDPYDVEATKNAPANAFKLRARRRLVASRAAPAPDPTSRAGSGSPAPTTSSSRRSQSPGRRSCATSATSSGPSARPTTSRRSRRSAPGSASTAGPRPRAPRPRARRRRAQAKDCGQDLDADQACSPRIFKSHMNPSNVNPGCRVVYVVRDPVKVALSYFAFLKVKGAPFVKDVANALDFVDHPMFMAGPVVSSSKRGNVWQFLVETWFARLKDGALVVPYEDAVQDTPKWIAKTAAFMGVDCDAALVDNVAKHTDKQYMLDHATQFDDHWITEQQAKAGRGFVVQKGSKVTTTAHEKPDGLDEKMQAHWDVYVKPVTGHATYADMLADLAA</sequence>
<dbReference type="AlphaFoldDB" id="F0YCF0"/>
<dbReference type="GeneID" id="20225101"/>
<reference evidence="5 6" key="1">
    <citation type="journal article" date="2011" name="Proc. Natl. Acad. Sci. U.S.A.">
        <title>Niche of harmful alga Aureococcus anophagefferens revealed through ecogenomics.</title>
        <authorList>
            <person name="Gobler C.J."/>
            <person name="Berry D.L."/>
            <person name="Dyhrman S.T."/>
            <person name="Wilhelm S.W."/>
            <person name="Salamov A."/>
            <person name="Lobanov A.V."/>
            <person name="Zhang Y."/>
            <person name="Collier J.L."/>
            <person name="Wurch L.L."/>
            <person name="Kustka A.B."/>
            <person name="Dill B.D."/>
            <person name="Shah M."/>
            <person name="VerBerkmoes N.C."/>
            <person name="Kuo A."/>
            <person name="Terry A."/>
            <person name="Pangilinan J."/>
            <person name="Lindquist E.A."/>
            <person name="Lucas S."/>
            <person name="Paulsen I.T."/>
            <person name="Hattenrath-Lehmann T.K."/>
            <person name="Talmage S.C."/>
            <person name="Walker E.A."/>
            <person name="Koch F."/>
            <person name="Burson A.M."/>
            <person name="Marcoval M.A."/>
            <person name="Tang Y.Z."/>
            <person name="Lecleir G.R."/>
            <person name="Coyne K.J."/>
            <person name="Berg G.M."/>
            <person name="Bertrand E.M."/>
            <person name="Saito M.A."/>
            <person name="Gladyshev V.N."/>
            <person name="Grigoriev I.V."/>
        </authorList>
    </citation>
    <scope>NUCLEOTIDE SEQUENCE [LARGE SCALE GENOMIC DNA]</scope>
    <source>
        <strain evidence="6">CCMP 1984</strain>
    </source>
</reference>
<gene>
    <name evidence="5" type="ORF">AURANDRAFT_64972</name>
</gene>
<evidence type="ECO:0000313" key="6">
    <source>
        <dbReference type="Proteomes" id="UP000002729"/>
    </source>
</evidence>
<protein>
    <recommendedName>
        <fullName evidence="4">Sulfotransferase domain-containing protein</fullName>
    </recommendedName>
</protein>
<dbReference type="KEGG" id="aaf:AURANDRAFT_64972"/>
<dbReference type="Proteomes" id="UP000002729">
    <property type="component" value="Unassembled WGS sequence"/>
</dbReference>
<evidence type="ECO:0000256" key="2">
    <source>
        <dbReference type="ARBA" id="ARBA00022679"/>
    </source>
</evidence>
<keyword evidence="6" id="KW-1185">Reference proteome</keyword>
<comment type="similarity">
    <text evidence="1">Belongs to the sulfotransferase 1 family.</text>
</comment>
<name>F0YCF0_AURAN</name>
<proteinExistence type="inferred from homology"/>
<feature type="region of interest" description="Disordered" evidence="3">
    <location>
        <begin position="1"/>
        <end position="131"/>
    </location>
</feature>
<dbReference type="SUPFAM" id="SSF52540">
    <property type="entry name" value="P-loop containing nucleoside triphosphate hydrolases"/>
    <property type="match status" value="1"/>
</dbReference>
<evidence type="ECO:0000256" key="1">
    <source>
        <dbReference type="ARBA" id="ARBA00005771"/>
    </source>
</evidence>
<dbReference type="Pfam" id="PF00685">
    <property type="entry name" value="Sulfotransfer_1"/>
    <property type="match status" value="1"/>
</dbReference>
<dbReference type="InterPro" id="IPR027417">
    <property type="entry name" value="P-loop_NTPase"/>
</dbReference>
<feature type="compositionally biased region" description="Low complexity" evidence="3">
    <location>
        <begin position="98"/>
        <end position="109"/>
    </location>
</feature>
<dbReference type="GO" id="GO:0008146">
    <property type="term" value="F:sulfotransferase activity"/>
    <property type="evidence" value="ECO:0007669"/>
    <property type="project" value="InterPro"/>
</dbReference>
<dbReference type="InterPro" id="IPR000863">
    <property type="entry name" value="Sulfotransferase_dom"/>
</dbReference>
<dbReference type="Gene3D" id="3.40.50.300">
    <property type="entry name" value="P-loop containing nucleotide triphosphate hydrolases"/>
    <property type="match status" value="1"/>
</dbReference>
<dbReference type="EMBL" id="GL833131">
    <property type="protein sequence ID" value="EGB07398.1"/>
    <property type="molecule type" value="Genomic_DNA"/>
</dbReference>
<evidence type="ECO:0000256" key="3">
    <source>
        <dbReference type="SAM" id="MobiDB-lite"/>
    </source>
</evidence>
<feature type="compositionally biased region" description="Low complexity" evidence="3">
    <location>
        <begin position="53"/>
        <end position="90"/>
    </location>
</feature>
<evidence type="ECO:0000259" key="4">
    <source>
        <dbReference type="Pfam" id="PF00685"/>
    </source>
</evidence>
<dbReference type="InParanoid" id="F0YCF0"/>